<comment type="caution">
    <text evidence="1">The sequence shown here is derived from an EMBL/GenBank/DDBJ whole genome shotgun (WGS) entry which is preliminary data.</text>
</comment>
<dbReference type="EMBL" id="QJJQ01000007">
    <property type="protein sequence ID" value="PXW86683.1"/>
    <property type="molecule type" value="Genomic_DNA"/>
</dbReference>
<gene>
    <name evidence="1" type="ORF">DFR56_107205</name>
</gene>
<dbReference type="RefSeq" id="WP_110395577.1">
    <property type="nucleotide sequence ID" value="NZ_JBHUHB010000001.1"/>
</dbReference>
<reference evidence="1 2" key="1">
    <citation type="submission" date="2018-05" db="EMBL/GenBank/DDBJ databases">
        <title>Genomic Encyclopedia of Type Strains, Phase IV (KMG-IV): sequencing the most valuable type-strain genomes for metagenomic binning, comparative biology and taxonomic classification.</title>
        <authorList>
            <person name="Goeker M."/>
        </authorList>
    </citation>
    <scope>NUCLEOTIDE SEQUENCE [LARGE SCALE GENOMIC DNA]</scope>
    <source>
        <strain evidence="1 2">DSM 28556</strain>
    </source>
</reference>
<protein>
    <submittedName>
        <fullName evidence="1">Uncharacterized protein</fullName>
    </submittedName>
</protein>
<evidence type="ECO:0000313" key="1">
    <source>
        <dbReference type="EMBL" id="PXW86683.1"/>
    </source>
</evidence>
<proteinExistence type="predicted"/>
<organism evidence="1 2">
    <name type="scientific">Pseudogracilibacillus auburnensis</name>
    <dbReference type="NCBI Taxonomy" id="1494959"/>
    <lineage>
        <taxon>Bacteria</taxon>
        <taxon>Bacillati</taxon>
        <taxon>Bacillota</taxon>
        <taxon>Bacilli</taxon>
        <taxon>Bacillales</taxon>
        <taxon>Bacillaceae</taxon>
        <taxon>Pseudogracilibacillus</taxon>
    </lineage>
</organism>
<keyword evidence="2" id="KW-1185">Reference proteome</keyword>
<name>A0A2V3VXD6_9BACI</name>
<evidence type="ECO:0000313" key="2">
    <source>
        <dbReference type="Proteomes" id="UP000247978"/>
    </source>
</evidence>
<accession>A0A2V3VXD6</accession>
<dbReference type="AlphaFoldDB" id="A0A2V3VXD6"/>
<sequence length="94" mass="10709">MRFVLKYTNNAMRDARPLYFLKKDRDVHPSVSTLPFFVKKLEKGACGAPRYLSLGKAEKGHMATQGDMPLFFVNDWKMGYAASFPLTSPPKLEH</sequence>
<dbReference type="Proteomes" id="UP000247978">
    <property type="component" value="Unassembled WGS sequence"/>
</dbReference>